<proteinExistence type="predicted"/>
<evidence type="ECO:0000313" key="2">
    <source>
        <dbReference type="EMBL" id="BBO89696.1"/>
    </source>
</evidence>
<dbReference type="EMBL" id="AP021879">
    <property type="protein sequence ID" value="BBO89696.1"/>
    <property type="molecule type" value="Genomic_DNA"/>
</dbReference>
<evidence type="ECO:0000256" key="1">
    <source>
        <dbReference type="SAM" id="MobiDB-lite"/>
    </source>
</evidence>
<feature type="region of interest" description="Disordered" evidence="1">
    <location>
        <begin position="21"/>
        <end position="50"/>
    </location>
</feature>
<organism evidence="2 3">
    <name type="scientific">Desulfosarcina ovata subsp. ovata</name>
    <dbReference type="NCBI Taxonomy" id="2752305"/>
    <lineage>
        <taxon>Bacteria</taxon>
        <taxon>Pseudomonadati</taxon>
        <taxon>Thermodesulfobacteriota</taxon>
        <taxon>Desulfobacteria</taxon>
        <taxon>Desulfobacterales</taxon>
        <taxon>Desulfosarcinaceae</taxon>
        <taxon>Desulfosarcina</taxon>
    </lineage>
</organism>
<evidence type="ECO:0000313" key="3">
    <source>
        <dbReference type="Proteomes" id="UP000422108"/>
    </source>
</evidence>
<accession>A0A5K8AB08</accession>
<protein>
    <submittedName>
        <fullName evidence="2">Uncharacterized protein</fullName>
    </submittedName>
</protein>
<dbReference type="AlphaFoldDB" id="A0A5K8AB08"/>
<dbReference type="Proteomes" id="UP000422108">
    <property type="component" value="Chromosome"/>
</dbReference>
<keyword evidence="3" id="KW-1185">Reference proteome</keyword>
<name>A0A5K8AB08_9BACT</name>
<sequence length="72" mass="8419">MLIQSINSPVPKWCPPGFIPRISAGKKKRRRSFRFDRAERRSMRKRPPIPVSEWAEQHRVLTQSVIPGPRIS</sequence>
<gene>
    <name evidence="2" type="ORF">DSCOOX_28760</name>
</gene>
<reference evidence="2 3" key="1">
    <citation type="submission" date="2019-11" db="EMBL/GenBank/DDBJ databases">
        <title>Comparative genomics of hydrocarbon-degrading Desulfosarcina strains.</title>
        <authorList>
            <person name="Watanabe M."/>
            <person name="Kojima H."/>
            <person name="Fukui M."/>
        </authorList>
    </citation>
    <scope>NUCLEOTIDE SEQUENCE [LARGE SCALE GENOMIC DNA]</scope>
    <source>
        <strain evidence="3">oXyS1</strain>
    </source>
</reference>
<dbReference type="RefSeq" id="WP_162458945.1">
    <property type="nucleotide sequence ID" value="NZ_AP021879.1"/>
</dbReference>